<feature type="domain" description="NodB homology" evidence="1">
    <location>
        <begin position="37"/>
        <end position="143"/>
    </location>
</feature>
<accession>A0A5C6A016</accession>
<dbReference type="EMBL" id="SJPM01000011">
    <property type="protein sequence ID" value="TWT92538.1"/>
    <property type="molecule type" value="Genomic_DNA"/>
</dbReference>
<reference evidence="2 3" key="1">
    <citation type="submission" date="2019-02" db="EMBL/GenBank/DDBJ databases">
        <title>Deep-cultivation of Planctomycetes and their phenomic and genomic characterization uncovers novel biology.</title>
        <authorList>
            <person name="Wiegand S."/>
            <person name="Jogler M."/>
            <person name="Boedeker C."/>
            <person name="Pinto D."/>
            <person name="Vollmers J."/>
            <person name="Rivas-Marin E."/>
            <person name="Kohn T."/>
            <person name="Peeters S.H."/>
            <person name="Heuer A."/>
            <person name="Rast P."/>
            <person name="Oberbeckmann S."/>
            <person name="Bunk B."/>
            <person name="Jeske O."/>
            <person name="Meyerdierks A."/>
            <person name="Storesund J.E."/>
            <person name="Kallscheuer N."/>
            <person name="Luecker S."/>
            <person name="Lage O.M."/>
            <person name="Pohl T."/>
            <person name="Merkel B.J."/>
            <person name="Hornburger P."/>
            <person name="Mueller R.-W."/>
            <person name="Bruemmer F."/>
            <person name="Labrenz M."/>
            <person name="Spormann A.M."/>
            <person name="Op Den Camp H."/>
            <person name="Overmann J."/>
            <person name="Amann R."/>
            <person name="Jetten M.S.M."/>
            <person name="Mascher T."/>
            <person name="Medema M.H."/>
            <person name="Devos D.P."/>
            <person name="Kaster A.-K."/>
            <person name="Ovreas L."/>
            <person name="Rohde M."/>
            <person name="Galperin M.Y."/>
            <person name="Jogler C."/>
        </authorList>
    </citation>
    <scope>NUCLEOTIDE SEQUENCE [LARGE SCALE GENOMIC DNA]</scope>
    <source>
        <strain evidence="2 3">Pla100</strain>
    </source>
</reference>
<dbReference type="Pfam" id="PF01522">
    <property type="entry name" value="Polysacc_deac_1"/>
    <property type="match status" value="1"/>
</dbReference>
<name>A0A5C6A016_9BACT</name>
<dbReference type="OrthoDB" id="9763050at2"/>
<dbReference type="RefSeq" id="WP_146580173.1">
    <property type="nucleotide sequence ID" value="NZ_SJPM01000011.1"/>
</dbReference>
<evidence type="ECO:0000313" key="2">
    <source>
        <dbReference type="EMBL" id="TWT92538.1"/>
    </source>
</evidence>
<evidence type="ECO:0000313" key="3">
    <source>
        <dbReference type="Proteomes" id="UP000316213"/>
    </source>
</evidence>
<evidence type="ECO:0000259" key="1">
    <source>
        <dbReference type="Pfam" id="PF01522"/>
    </source>
</evidence>
<dbReference type="InterPro" id="IPR002509">
    <property type="entry name" value="NODB_dom"/>
</dbReference>
<dbReference type="GO" id="GO:0016810">
    <property type="term" value="F:hydrolase activity, acting on carbon-nitrogen (but not peptide) bonds"/>
    <property type="evidence" value="ECO:0007669"/>
    <property type="project" value="InterPro"/>
</dbReference>
<protein>
    <submittedName>
        <fullName evidence="2">Polysaccharide deacetylase</fullName>
    </submittedName>
</protein>
<dbReference type="Gene3D" id="3.20.20.370">
    <property type="entry name" value="Glycoside hydrolase/deacetylase"/>
    <property type="match status" value="1"/>
</dbReference>
<dbReference type="AlphaFoldDB" id="A0A5C6A016"/>
<comment type="caution">
    <text evidence="2">The sequence shown here is derived from an EMBL/GenBank/DDBJ whole genome shotgun (WGS) entry which is preliminary data.</text>
</comment>
<dbReference type="SUPFAM" id="SSF88713">
    <property type="entry name" value="Glycoside hydrolase/deacetylase"/>
    <property type="match status" value="1"/>
</dbReference>
<organism evidence="2 3">
    <name type="scientific">Neorhodopirellula pilleata</name>
    <dbReference type="NCBI Taxonomy" id="2714738"/>
    <lineage>
        <taxon>Bacteria</taxon>
        <taxon>Pseudomonadati</taxon>
        <taxon>Planctomycetota</taxon>
        <taxon>Planctomycetia</taxon>
        <taxon>Pirellulales</taxon>
        <taxon>Pirellulaceae</taxon>
        <taxon>Neorhodopirellula</taxon>
    </lineage>
</organism>
<keyword evidence="3" id="KW-1185">Reference proteome</keyword>
<gene>
    <name evidence="2" type="ORF">Pla100_45560</name>
</gene>
<dbReference type="InterPro" id="IPR011330">
    <property type="entry name" value="Glyco_hydro/deAcase_b/a-brl"/>
</dbReference>
<dbReference type="GO" id="GO:0005975">
    <property type="term" value="P:carbohydrate metabolic process"/>
    <property type="evidence" value="ECO:0007669"/>
    <property type="project" value="InterPro"/>
</dbReference>
<dbReference type="CDD" id="cd10940">
    <property type="entry name" value="CE4_PuuE_HpPgdA_like_1"/>
    <property type="match status" value="1"/>
</dbReference>
<proteinExistence type="predicted"/>
<sequence length="325" mass="36871">MSTRPAASISVDLDNKWAYLRAAGRDDWENCSSYLPMVIERMIDLLGSCELPLTVFLVGRDLRSSDDVNAIERFNTLQSWEPANHSYNHLPWMHTLDTDAIRDEIESTHHAIETSFGRPPRGFRGPGFSCPDEVLSVLTEWNYLYDASIFPTSMAPIARAVFLARTRLRGEQRDRAKKLYGGMASMRKPNRPYLREIRGRSLCEIPVTVMPLIRTPIHFSYLNFIAGFNVTLAKTYFRAALATCRRLDVPPSLLLHPPDFLGCEDDSDMAYLPGMTTTRSRKLDFMKWALSLYASQFDVTTMIKQVQPDCATENAVAPLFGQAFN</sequence>
<dbReference type="Proteomes" id="UP000316213">
    <property type="component" value="Unassembled WGS sequence"/>
</dbReference>